<protein>
    <recommendedName>
        <fullName evidence="1">DUF1990 domain-containing protein</fullName>
    </recommendedName>
</protein>
<comment type="caution">
    <text evidence="2">The sequence shown here is derived from an EMBL/GenBank/DDBJ whole genome shotgun (WGS) entry which is preliminary data.</text>
</comment>
<reference evidence="2 3" key="1">
    <citation type="submission" date="2018-05" db="EMBL/GenBank/DDBJ databases">
        <title>Genetic diversity of glacier-inhabiting Cryobacterium bacteria in China and description of Cryobacterium mengkeensis sp. nov. and Arthrobacter glacialis sp. nov.</title>
        <authorList>
            <person name="Liu Q."/>
            <person name="Xin Y.-H."/>
        </authorList>
    </citation>
    <scope>NUCLEOTIDE SEQUENCE [LARGE SCALE GENOMIC DNA]</scope>
    <source>
        <strain evidence="2 3">LI2</strain>
    </source>
</reference>
<name>A0A2V5LAZ7_9MICC</name>
<dbReference type="AlphaFoldDB" id="A0A2V5LAZ7"/>
<dbReference type="InterPro" id="IPR018960">
    <property type="entry name" value="DUF1990"/>
</dbReference>
<evidence type="ECO:0000313" key="2">
    <source>
        <dbReference type="EMBL" id="PYI67694.1"/>
    </source>
</evidence>
<evidence type="ECO:0000313" key="3">
    <source>
        <dbReference type="Proteomes" id="UP000247832"/>
    </source>
</evidence>
<evidence type="ECO:0000259" key="1">
    <source>
        <dbReference type="Pfam" id="PF09348"/>
    </source>
</evidence>
<proteinExistence type="predicted"/>
<dbReference type="OrthoDB" id="120660at2"/>
<sequence length="177" mass="19703">MTNPDLGQWLPSDGRYRRSEVSAVVGRGDTVWERATGDVLRWKVKTSSGFTVNSTAPVGQRVVVTARLFGLAVVEPVEVTAVVKDADRVGFAYRPCRVTPFAVRRHLSSSVEATRWSFQYVRSRARHHSNPGACFTRFFALRSSSYAGDTFAHCDKRLRGATAAGRDRPRRCARLVT</sequence>
<dbReference type="Pfam" id="PF09348">
    <property type="entry name" value="DUF1990"/>
    <property type="match status" value="1"/>
</dbReference>
<accession>A0A2V5LAZ7</accession>
<dbReference type="Proteomes" id="UP000247832">
    <property type="component" value="Unassembled WGS sequence"/>
</dbReference>
<keyword evidence="3" id="KW-1185">Reference proteome</keyword>
<feature type="domain" description="DUF1990" evidence="1">
    <location>
        <begin position="15"/>
        <end position="94"/>
    </location>
</feature>
<gene>
    <name evidence="2" type="ORF">CVV68_09715</name>
</gene>
<organism evidence="2 3">
    <name type="scientific">Arthrobacter livingstonensis</name>
    <dbReference type="NCBI Taxonomy" id="670078"/>
    <lineage>
        <taxon>Bacteria</taxon>
        <taxon>Bacillati</taxon>
        <taxon>Actinomycetota</taxon>
        <taxon>Actinomycetes</taxon>
        <taxon>Micrococcales</taxon>
        <taxon>Micrococcaceae</taxon>
        <taxon>Arthrobacter</taxon>
    </lineage>
</organism>
<dbReference type="EMBL" id="QJVD01000008">
    <property type="protein sequence ID" value="PYI67694.1"/>
    <property type="molecule type" value="Genomic_DNA"/>
</dbReference>